<keyword evidence="1" id="KW-0479">Metal-binding</keyword>
<name>A0A8S2YPD0_9BILA</name>
<dbReference type="Pfam" id="PF00098">
    <property type="entry name" value="zf-CCHC"/>
    <property type="match status" value="1"/>
</dbReference>
<dbReference type="SUPFAM" id="SSF57756">
    <property type="entry name" value="Retrovirus zinc finger-like domains"/>
    <property type="match status" value="1"/>
</dbReference>
<proteinExistence type="predicted"/>
<accession>A0A8S2YPD0</accession>
<keyword evidence="1" id="KW-0862">Zinc</keyword>
<sequence>NGMKISLLEKISGLGVVTPEKLLEIVQLYEVDQQLIDSRTLQATSDSTTLALQSSSIYPVSSIQHPSFTSLSPSYPSSSSQYYSHSRYPTSNYSSASPVRKPYAPNTRNRSNLCYRCGQPGHYARGCLNK</sequence>
<organism evidence="4 5">
    <name type="scientific">Didymodactylos carnosus</name>
    <dbReference type="NCBI Taxonomy" id="1234261"/>
    <lineage>
        <taxon>Eukaryota</taxon>
        <taxon>Metazoa</taxon>
        <taxon>Spiralia</taxon>
        <taxon>Gnathifera</taxon>
        <taxon>Rotifera</taxon>
        <taxon>Eurotatoria</taxon>
        <taxon>Bdelloidea</taxon>
        <taxon>Philodinida</taxon>
        <taxon>Philodinidae</taxon>
        <taxon>Didymodactylos</taxon>
    </lineage>
</organism>
<feature type="non-terminal residue" evidence="4">
    <location>
        <position position="1"/>
    </location>
</feature>
<dbReference type="Proteomes" id="UP000681722">
    <property type="component" value="Unassembled WGS sequence"/>
</dbReference>
<dbReference type="SMART" id="SM00343">
    <property type="entry name" value="ZnF_C2HC"/>
    <property type="match status" value="1"/>
</dbReference>
<evidence type="ECO:0000313" key="4">
    <source>
        <dbReference type="EMBL" id="CAF4570815.1"/>
    </source>
</evidence>
<comment type="caution">
    <text evidence="4">The sequence shown here is derived from an EMBL/GenBank/DDBJ whole genome shotgun (WGS) entry which is preliminary data.</text>
</comment>
<dbReference type="EMBL" id="CAJOBC010120236">
    <property type="protein sequence ID" value="CAF4570815.1"/>
    <property type="molecule type" value="Genomic_DNA"/>
</dbReference>
<protein>
    <recommendedName>
        <fullName evidence="3">CCHC-type domain-containing protein</fullName>
    </recommendedName>
</protein>
<evidence type="ECO:0000313" key="5">
    <source>
        <dbReference type="Proteomes" id="UP000681722"/>
    </source>
</evidence>
<dbReference type="GO" id="GO:0003676">
    <property type="term" value="F:nucleic acid binding"/>
    <property type="evidence" value="ECO:0007669"/>
    <property type="project" value="InterPro"/>
</dbReference>
<dbReference type="PROSITE" id="PS50158">
    <property type="entry name" value="ZF_CCHC"/>
    <property type="match status" value="1"/>
</dbReference>
<dbReference type="OrthoDB" id="427960at2759"/>
<feature type="region of interest" description="Disordered" evidence="2">
    <location>
        <begin position="65"/>
        <end position="105"/>
    </location>
</feature>
<keyword evidence="1" id="KW-0863">Zinc-finger</keyword>
<dbReference type="Gene3D" id="4.10.60.10">
    <property type="entry name" value="Zinc finger, CCHC-type"/>
    <property type="match status" value="1"/>
</dbReference>
<dbReference type="AlphaFoldDB" id="A0A8S2YPD0"/>
<dbReference type="InterPro" id="IPR036875">
    <property type="entry name" value="Znf_CCHC_sf"/>
</dbReference>
<dbReference type="InterPro" id="IPR001878">
    <property type="entry name" value="Znf_CCHC"/>
</dbReference>
<evidence type="ECO:0000256" key="1">
    <source>
        <dbReference type="PROSITE-ProRule" id="PRU00047"/>
    </source>
</evidence>
<evidence type="ECO:0000259" key="3">
    <source>
        <dbReference type="PROSITE" id="PS50158"/>
    </source>
</evidence>
<reference evidence="4" key="1">
    <citation type="submission" date="2021-02" db="EMBL/GenBank/DDBJ databases">
        <authorList>
            <person name="Nowell W R."/>
        </authorList>
    </citation>
    <scope>NUCLEOTIDE SEQUENCE</scope>
</reference>
<feature type="domain" description="CCHC-type" evidence="3">
    <location>
        <begin position="114"/>
        <end position="127"/>
    </location>
</feature>
<feature type="compositionally biased region" description="Low complexity" evidence="2">
    <location>
        <begin position="66"/>
        <end position="89"/>
    </location>
</feature>
<evidence type="ECO:0000256" key="2">
    <source>
        <dbReference type="SAM" id="MobiDB-lite"/>
    </source>
</evidence>
<dbReference type="GO" id="GO:0008270">
    <property type="term" value="F:zinc ion binding"/>
    <property type="evidence" value="ECO:0007669"/>
    <property type="project" value="UniProtKB-KW"/>
</dbReference>
<gene>
    <name evidence="4" type="ORF">SRO942_LOCUS47761</name>
</gene>